<dbReference type="GO" id="GO:0004556">
    <property type="term" value="F:alpha-amylase activity"/>
    <property type="evidence" value="ECO:0007669"/>
    <property type="project" value="TreeGrafter"/>
</dbReference>
<feature type="transmembrane region" description="Helical" evidence="2">
    <location>
        <begin position="12"/>
        <end position="30"/>
    </location>
</feature>
<dbReference type="Gene3D" id="3.20.20.80">
    <property type="entry name" value="Glycosidases"/>
    <property type="match status" value="1"/>
</dbReference>
<protein>
    <submittedName>
        <fullName evidence="4">Alpha-amylase</fullName>
    </submittedName>
</protein>
<proteinExistence type="inferred from homology"/>
<dbReference type="SUPFAM" id="SSF51445">
    <property type="entry name" value="(Trans)glycosidases"/>
    <property type="match status" value="1"/>
</dbReference>
<dbReference type="EMBL" id="JAGSOJ010000001">
    <property type="protein sequence ID" value="MCM1988156.1"/>
    <property type="molecule type" value="Genomic_DNA"/>
</dbReference>
<dbReference type="SUPFAM" id="SSF51011">
    <property type="entry name" value="Glycosyl hydrolase domain"/>
    <property type="match status" value="1"/>
</dbReference>
<dbReference type="Gene3D" id="2.60.40.1180">
    <property type="entry name" value="Golgi alpha-mannosidase II"/>
    <property type="match status" value="1"/>
</dbReference>
<dbReference type="InterPro" id="IPR006047">
    <property type="entry name" value="GH13_cat_dom"/>
</dbReference>
<evidence type="ECO:0000256" key="2">
    <source>
        <dbReference type="SAM" id="Phobius"/>
    </source>
</evidence>
<keyword evidence="2" id="KW-1133">Transmembrane helix</keyword>
<feature type="domain" description="Glycosyl hydrolase family 13 catalytic" evidence="3">
    <location>
        <begin position="59"/>
        <end position="423"/>
    </location>
</feature>
<name>A0A9J6NVS8_9CLOT</name>
<dbReference type="InterPro" id="IPR013780">
    <property type="entry name" value="Glyco_hydro_b"/>
</dbReference>
<organism evidence="4 5">
    <name type="scientific">Oceanirhabdus seepicola</name>
    <dbReference type="NCBI Taxonomy" id="2828781"/>
    <lineage>
        <taxon>Bacteria</taxon>
        <taxon>Bacillati</taxon>
        <taxon>Bacillota</taxon>
        <taxon>Clostridia</taxon>
        <taxon>Eubacteriales</taxon>
        <taxon>Clostridiaceae</taxon>
        <taxon>Oceanirhabdus</taxon>
    </lineage>
</organism>
<dbReference type="InterPro" id="IPR045857">
    <property type="entry name" value="O16G_dom_2"/>
</dbReference>
<dbReference type="RefSeq" id="WP_250856926.1">
    <property type="nucleotide sequence ID" value="NZ_JAGSOJ010000001.1"/>
</dbReference>
<evidence type="ECO:0000313" key="5">
    <source>
        <dbReference type="Proteomes" id="UP001056429"/>
    </source>
</evidence>
<dbReference type="PANTHER" id="PTHR10357:SF179">
    <property type="entry name" value="NEUTRAL AND BASIC AMINO ACID TRANSPORT PROTEIN RBAT"/>
    <property type="match status" value="1"/>
</dbReference>
<keyword evidence="5" id="KW-1185">Reference proteome</keyword>
<dbReference type="Proteomes" id="UP001056429">
    <property type="component" value="Unassembled WGS sequence"/>
</dbReference>
<dbReference type="Gene3D" id="3.90.400.10">
    <property type="entry name" value="Oligo-1,6-glucosidase, Domain 2"/>
    <property type="match status" value="1"/>
</dbReference>
<gene>
    <name evidence="4" type="ORF">KDK92_00275</name>
</gene>
<dbReference type="PANTHER" id="PTHR10357">
    <property type="entry name" value="ALPHA-AMYLASE FAMILY MEMBER"/>
    <property type="match status" value="1"/>
</dbReference>
<dbReference type="AlphaFoldDB" id="A0A9J6NVS8"/>
<reference evidence="4" key="2">
    <citation type="submission" date="2021-04" db="EMBL/GenBank/DDBJ databases">
        <authorList>
            <person name="Dong X."/>
        </authorList>
    </citation>
    <scope>NUCLEOTIDE SEQUENCE</scope>
    <source>
        <strain evidence="4">ZWT</strain>
    </source>
</reference>
<dbReference type="CDD" id="cd11316">
    <property type="entry name" value="AmyAc_bac2_AmyA"/>
    <property type="match status" value="1"/>
</dbReference>
<reference evidence="4" key="1">
    <citation type="journal article" date="2021" name="mSystems">
        <title>Bacteria and Archaea Synergistically Convert Glycine Betaine to Biogenic Methane in the Formosa Cold Seep of the South China Sea.</title>
        <authorList>
            <person name="Li L."/>
            <person name="Zhang W."/>
            <person name="Zhang S."/>
            <person name="Song L."/>
            <person name="Sun Q."/>
            <person name="Zhang H."/>
            <person name="Xiang H."/>
            <person name="Dong X."/>
        </authorList>
    </citation>
    <scope>NUCLEOTIDE SEQUENCE</scope>
    <source>
        <strain evidence="4">ZWT</strain>
    </source>
</reference>
<dbReference type="SMART" id="SM00642">
    <property type="entry name" value="Aamy"/>
    <property type="match status" value="1"/>
</dbReference>
<evidence type="ECO:0000259" key="3">
    <source>
        <dbReference type="SMART" id="SM00642"/>
    </source>
</evidence>
<keyword evidence="2" id="KW-0472">Membrane</keyword>
<comment type="caution">
    <text evidence="4">The sequence shown here is derived from an EMBL/GenBank/DDBJ whole genome shotgun (WGS) entry which is preliminary data.</text>
</comment>
<dbReference type="GO" id="GO:0009313">
    <property type="term" value="P:oligosaccharide catabolic process"/>
    <property type="evidence" value="ECO:0007669"/>
    <property type="project" value="TreeGrafter"/>
</dbReference>
<dbReference type="InterPro" id="IPR017853">
    <property type="entry name" value="GH"/>
</dbReference>
<comment type="similarity">
    <text evidence="1">Belongs to the glycosyl hydrolase 13 family.</text>
</comment>
<evidence type="ECO:0000313" key="4">
    <source>
        <dbReference type="EMBL" id="MCM1988156.1"/>
    </source>
</evidence>
<dbReference type="Pfam" id="PF00128">
    <property type="entry name" value="Alpha-amylase"/>
    <property type="match status" value="1"/>
</dbReference>
<accession>A0A9J6NVS8</accession>
<evidence type="ECO:0000256" key="1">
    <source>
        <dbReference type="ARBA" id="ARBA00008061"/>
    </source>
</evidence>
<sequence length="530" mass="61176">MSFFKKIRKTLFIYLVSCIVLFSLFSIGYYTKIANKRKEVEKNIKYAYETKKNGDIYYQIFVRSFNDSNNDGIGDINGITNKLDYLNNLGITGIWLSPIFESPSYHGYDVADYKKVNSEFGTIDDFKTLLNECHSRNIKVILDYVPNHTSNQHFWFKQAISSEENKYRDYYIWANESSNLSTISPVGNKAWAKADNSYYYNTFWSGMPDLNFENPEVQKEIIDTAKWWLDLGVDGFRIDAALHIFEPDRFDDSIAWWDTFRKSLTAYKKDTYLAAEVWSSPGVITSYFPVMDSCFNFNIGKPIISAVNSGFAFELRNALNGVYKTYSYEMTESYVDAPFLTNHDMDRVMSLVTNENQAKVAASIYLTLPGNPFIYYGEEIGMKGKKPDELIREPFIWNGEGKDGETSWQELNYNLDTTPANIQLTDSTSMFSHYKNLIDYRKEDSTLSEGNIELIKSHVKLLSFYRFTDEQTELVIHNVSADKVQAEFKIDKSLTGSILKIFNCIENVDFSYDKGFIKITLPPYSSIIVK</sequence>
<keyword evidence="2" id="KW-0812">Transmembrane</keyword>